<dbReference type="InterPro" id="IPR003772">
    <property type="entry name" value="YceD"/>
</dbReference>
<feature type="region of interest" description="Disordered" evidence="6">
    <location>
        <begin position="137"/>
        <end position="169"/>
    </location>
</feature>
<dbReference type="GO" id="GO:0005829">
    <property type="term" value="C:cytosol"/>
    <property type="evidence" value="ECO:0007669"/>
    <property type="project" value="TreeGrafter"/>
</dbReference>
<evidence type="ECO:0000256" key="6">
    <source>
        <dbReference type="SAM" id="MobiDB-lite"/>
    </source>
</evidence>
<keyword evidence="8" id="KW-1185">Reference proteome</keyword>
<dbReference type="Pfam" id="PF02620">
    <property type="entry name" value="YceD"/>
    <property type="match status" value="1"/>
</dbReference>
<evidence type="ECO:0000256" key="3">
    <source>
        <dbReference type="ARBA" id="ARBA00015716"/>
    </source>
</evidence>
<dbReference type="KEGG" id="azq:G3580_08920"/>
<dbReference type="AlphaFoldDB" id="A0A6C1B7V2"/>
<accession>A0A6C1B7V2</accession>
<feature type="compositionally biased region" description="Basic and acidic residues" evidence="6">
    <location>
        <begin position="160"/>
        <end position="169"/>
    </location>
</feature>
<evidence type="ECO:0000256" key="2">
    <source>
        <dbReference type="ARBA" id="ARBA00010740"/>
    </source>
</evidence>
<dbReference type="GO" id="GO:0042254">
    <property type="term" value="P:ribosome biogenesis"/>
    <property type="evidence" value="ECO:0007669"/>
    <property type="project" value="UniProtKB-KW"/>
</dbReference>
<protein>
    <recommendedName>
        <fullName evidence="3">Large ribosomal RNA subunit accumulation protein YceD</fullName>
    </recommendedName>
    <alternativeName>
        <fullName evidence="5">23S rRNA accumulation protein YceD</fullName>
    </alternativeName>
</protein>
<name>A0A6C1B7V2_9RHOO</name>
<evidence type="ECO:0000313" key="7">
    <source>
        <dbReference type="EMBL" id="QID19781.1"/>
    </source>
</evidence>
<evidence type="ECO:0000256" key="5">
    <source>
        <dbReference type="ARBA" id="ARBA00031841"/>
    </source>
</evidence>
<evidence type="ECO:0000256" key="4">
    <source>
        <dbReference type="ARBA" id="ARBA00022517"/>
    </source>
</evidence>
<evidence type="ECO:0000313" key="8">
    <source>
        <dbReference type="Proteomes" id="UP000501991"/>
    </source>
</evidence>
<dbReference type="EMBL" id="CP048836">
    <property type="protein sequence ID" value="QID19781.1"/>
    <property type="molecule type" value="Genomic_DNA"/>
</dbReference>
<reference evidence="7 8" key="1">
    <citation type="submission" date="2020-02" db="EMBL/GenBank/DDBJ databases">
        <title>Nitrogenibacter mangrovi gen. nov., sp. nov. isolated from mangrove sediment, a denitrifying betaproteobacterium.</title>
        <authorList>
            <person name="Liao H."/>
            <person name="Tian Y."/>
        </authorList>
    </citation>
    <scope>NUCLEOTIDE SEQUENCE [LARGE SCALE GENOMIC DNA]</scope>
    <source>
        <strain evidence="7 8">M9-3-2</strain>
    </source>
</reference>
<proteinExistence type="inferred from homology"/>
<dbReference type="PANTHER" id="PTHR38099:SF1">
    <property type="entry name" value="LARGE RIBOSOMAL RNA SUBUNIT ACCUMULATION PROTEIN YCED"/>
    <property type="match status" value="1"/>
</dbReference>
<comment type="similarity">
    <text evidence="2">Belongs to the DUF177 domain family.</text>
</comment>
<organism evidence="7 8">
    <name type="scientific">Nitrogeniibacter mangrovi</name>
    <dbReference type="NCBI Taxonomy" id="2016596"/>
    <lineage>
        <taxon>Bacteria</taxon>
        <taxon>Pseudomonadati</taxon>
        <taxon>Pseudomonadota</taxon>
        <taxon>Betaproteobacteria</taxon>
        <taxon>Rhodocyclales</taxon>
        <taxon>Zoogloeaceae</taxon>
        <taxon>Nitrogeniibacter</taxon>
    </lineage>
</organism>
<evidence type="ECO:0000256" key="1">
    <source>
        <dbReference type="ARBA" id="ARBA00002868"/>
    </source>
</evidence>
<gene>
    <name evidence="7" type="ORF">G3580_08920</name>
</gene>
<feature type="compositionally biased region" description="Basic and acidic residues" evidence="6">
    <location>
        <begin position="137"/>
        <end position="153"/>
    </location>
</feature>
<sequence>MSRESYIVDSAAFAREGRHLAGSCPVSRLERLAEVVVAESGDVKFDVTGYRDEDQDALFIDIVASGTLMLRCQRCLEAMPWPFEVEGRLLLVPPGQPLPDEELDEEDFDPIEASRTLEVLPLVEEEVLLALPFAPRHEQCEPPRPLAESEKESPFAALKQLRDGKGNET</sequence>
<keyword evidence="4" id="KW-0690">Ribosome biogenesis</keyword>
<dbReference type="Proteomes" id="UP000501991">
    <property type="component" value="Chromosome"/>
</dbReference>
<dbReference type="InterPro" id="IPR039255">
    <property type="entry name" value="YceD_bac"/>
</dbReference>
<comment type="function">
    <text evidence="1">Plays a role in synthesis, processing and/or stability of 23S rRNA.</text>
</comment>
<dbReference type="PANTHER" id="PTHR38099">
    <property type="entry name" value="LARGE RIBOSOMAL RNA SUBUNIT ACCUMULATION PROTEIN YCED"/>
    <property type="match status" value="1"/>
</dbReference>